<dbReference type="GO" id="GO:0009416">
    <property type="term" value="P:response to light stimulus"/>
    <property type="evidence" value="ECO:0007669"/>
    <property type="project" value="TreeGrafter"/>
</dbReference>
<dbReference type="OrthoDB" id="9772484at2"/>
<dbReference type="Proteomes" id="UP000304864">
    <property type="component" value="Chromosome"/>
</dbReference>
<reference evidence="10 11" key="1">
    <citation type="submission" date="2019-05" db="EMBL/GenBank/DDBJ databases">
        <title>Thiomicrorhabdus sediminis sp. nov, a novel sulfur-oxidizing bacterium isolated from coastal sediment.</title>
        <authorList>
            <person name="Liu X."/>
        </authorList>
    </citation>
    <scope>NUCLEOTIDE SEQUENCE [LARGE SCALE GENOMIC DNA]</scope>
    <source>
        <strain evidence="10 11">G1</strain>
    </source>
</reference>
<protein>
    <submittedName>
        <fullName evidence="10">Deoxyribodipyrimidine photo-lyase</fullName>
    </submittedName>
</protein>
<dbReference type="Pfam" id="PF03441">
    <property type="entry name" value="FAD_binding_7"/>
    <property type="match status" value="1"/>
</dbReference>
<dbReference type="PRINTS" id="PR00147">
    <property type="entry name" value="DNAPHOTLYASE"/>
</dbReference>
<accession>A0A4P9K4Q2</accession>
<dbReference type="Gene3D" id="1.10.579.10">
    <property type="entry name" value="DNA Cyclobutane Dipyrimidine Photolyase, subunit A, domain 3"/>
    <property type="match status" value="1"/>
</dbReference>
<gene>
    <name evidence="10" type="ORF">FE785_04360</name>
</gene>
<dbReference type="InterPro" id="IPR014729">
    <property type="entry name" value="Rossmann-like_a/b/a_fold"/>
</dbReference>
<dbReference type="RefSeq" id="WP_138564599.1">
    <property type="nucleotide sequence ID" value="NZ_CP040602.1"/>
</dbReference>
<dbReference type="SUPFAM" id="SSF52425">
    <property type="entry name" value="Cryptochrome/photolyase, N-terminal domain"/>
    <property type="match status" value="1"/>
</dbReference>
<evidence type="ECO:0000256" key="3">
    <source>
        <dbReference type="ARBA" id="ARBA00022630"/>
    </source>
</evidence>
<dbReference type="PANTHER" id="PTHR11455:SF9">
    <property type="entry name" value="CRYPTOCHROME CIRCADIAN CLOCK 5 ISOFORM X1"/>
    <property type="match status" value="1"/>
</dbReference>
<dbReference type="PANTHER" id="PTHR11455">
    <property type="entry name" value="CRYPTOCHROME"/>
    <property type="match status" value="1"/>
</dbReference>
<keyword evidence="11" id="KW-1185">Reference proteome</keyword>
<feature type="binding site" evidence="6">
    <location>
        <position position="224"/>
    </location>
    <ligand>
        <name>FAD</name>
        <dbReference type="ChEBI" id="CHEBI:57692"/>
    </ligand>
</feature>
<dbReference type="InterPro" id="IPR005101">
    <property type="entry name" value="Cryptochr/Photolyase_FAD-bd"/>
</dbReference>
<feature type="binding site" evidence="6">
    <location>
        <begin position="374"/>
        <end position="376"/>
    </location>
    <ligand>
        <name>FAD</name>
        <dbReference type="ChEBI" id="CHEBI:57692"/>
    </ligand>
</feature>
<comment type="similarity">
    <text evidence="2">Belongs to the DNA photolyase class-1 family.</text>
</comment>
<evidence type="ECO:0000256" key="6">
    <source>
        <dbReference type="PIRSR" id="PIRSR602081-1"/>
    </source>
</evidence>
<dbReference type="PROSITE" id="PS51645">
    <property type="entry name" value="PHR_CRY_ALPHA_BETA"/>
    <property type="match status" value="1"/>
</dbReference>
<organism evidence="10 11">
    <name type="scientific">Thiomicrorhabdus sediminis</name>
    <dbReference type="NCBI Taxonomy" id="2580412"/>
    <lineage>
        <taxon>Bacteria</taxon>
        <taxon>Pseudomonadati</taxon>
        <taxon>Pseudomonadota</taxon>
        <taxon>Gammaproteobacteria</taxon>
        <taxon>Thiotrichales</taxon>
        <taxon>Piscirickettsiaceae</taxon>
        <taxon>Thiomicrorhabdus</taxon>
    </lineage>
</organism>
<dbReference type="GO" id="GO:0006950">
    <property type="term" value="P:response to stress"/>
    <property type="evidence" value="ECO:0007669"/>
    <property type="project" value="UniProtKB-ARBA"/>
</dbReference>
<comment type="similarity">
    <text evidence="8">Belongs to the DNA photolyase family.</text>
</comment>
<dbReference type="GO" id="GO:0006139">
    <property type="term" value="P:nucleobase-containing compound metabolic process"/>
    <property type="evidence" value="ECO:0007669"/>
    <property type="project" value="UniProtKB-ARBA"/>
</dbReference>
<dbReference type="Gene3D" id="3.40.50.620">
    <property type="entry name" value="HUPs"/>
    <property type="match status" value="1"/>
</dbReference>
<keyword evidence="5 8" id="KW-0157">Chromophore</keyword>
<feature type="domain" description="Photolyase/cryptochrome alpha/beta" evidence="9">
    <location>
        <begin position="1"/>
        <end position="126"/>
    </location>
</feature>
<evidence type="ECO:0000256" key="4">
    <source>
        <dbReference type="ARBA" id="ARBA00022827"/>
    </source>
</evidence>
<dbReference type="InterPro" id="IPR018394">
    <property type="entry name" value="DNA_photolyase_1_CS_C"/>
</dbReference>
<feature type="site" description="Electron transfer via tryptophanyl radical" evidence="7">
    <location>
        <position position="384"/>
    </location>
</feature>
<comment type="cofactor">
    <cofactor evidence="1">
        <name>(6R)-5,10-methylene-5,6,7,8-tetrahydrofolate</name>
        <dbReference type="ChEBI" id="CHEBI:15636"/>
    </cofactor>
</comment>
<evidence type="ECO:0000256" key="2">
    <source>
        <dbReference type="ARBA" id="ARBA00005862"/>
    </source>
</evidence>
<dbReference type="InterPro" id="IPR006050">
    <property type="entry name" value="DNA_photolyase_N"/>
</dbReference>
<comment type="cofactor">
    <cofactor evidence="6">
        <name>FAD</name>
        <dbReference type="ChEBI" id="CHEBI:57692"/>
    </cofactor>
    <text evidence="6">Binds 1 FAD per subunit.</text>
</comment>
<name>A0A4P9K4Q2_9GAMM</name>
<evidence type="ECO:0000256" key="7">
    <source>
        <dbReference type="PIRSR" id="PIRSR602081-2"/>
    </source>
</evidence>
<dbReference type="KEGG" id="thig:FE785_04360"/>
<evidence type="ECO:0000259" key="9">
    <source>
        <dbReference type="PROSITE" id="PS51645"/>
    </source>
</evidence>
<dbReference type="InterPro" id="IPR036134">
    <property type="entry name" value="Crypto/Photolyase_FAD-like_sf"/>
</dbReference>
<dbReference type="GO" id="GO:0071949">
    <property type="term" value="F:FAD binding"/>
    <property type="evidence" value="ECO:0007669"/>
    <property type="project" value="TreeGrafter"/>
</dbReference>
<dbReference type="InterPro" id="IPR036155">
    <property type="entry name" value="Crypto/Photolyase_N_sf"/>
</dbReference>
<feature type="binding site" evidence="6">
    <location>
        <begin position="236"/>
        <end position="240"/>
    </location>
    <ligand>
        <name>FAD</name>
        <dbReference type="ChEBI" id="CHEBI:57692"/>
    </ligand>
</feature>
<dbReference type="EMBL" id="CP040602">
    <property type="protein sequence ID" value="QCU89922.1"/>
    <property type="molecule type" value="Genomic_DNA"/>
</dbReference>
<evidence type="ECO:0000256" key="8">
    <source>
        <dbReference type="RuleBase" id="RU004182"/>
    </source>
</evidence>
<sequence length="481" mass="55926">MTTLVWLQRELRIDELPALQSALENDGSVIVAYFHDDRFQVGQANSAWLAQSLLTLKQDYERRGGELWLVAGDFSSSLDELIERFAIKQINYSYQVGEPFVAMQQIALQVCQKHQIALQPFYSEFLFQPEQMLNLQNKPYLVFTPFYKSLSKKRFQITPLSATQKDLSATANIAVPKNHAVLPESLQRLLDQPWAQKVMAHWSVGEKQAWQHAEQFIANHLESYLEERDFPSIAATSCLSAPLHFGELTLKSLYFYMLVRIENGQLNEEFAMGWFRQLVWKEFARHLLYWFPQLQTEPFQTKYAQMQWDQRADIMMRWQQGLTGIPIIDAGMRELWQTGVMHNRVRMLVASLLTKNLNQHWLAGKQWFDDTLVDADPANNIMGWQWVAGCGVDAAPYYRLFNPVTQSLKFDAKGRYLRKWLPELAALSDKAIHEPWNHAMECQMKGITLGEQYPHPMVDLQQSRKQHLERVELLKQINATS</sequence>
<evidence type="ECO:0000256" key="5">
    <source>
        <dbReference type="ARBA" id="ARBA00022991"/>
    </source>
</evidence>
<keyword evidence="10" id="KW-0456">Lyase</keyword>
<dbReference type="GO" id="GO:0003904">
    <property type="term" value="F:deoxyribodipyrimidine photo-lyase activity"/>
    <property type="evidence" value="ECO:0007669"/>
    <property type="project" value="TreeGrafter"/>
</dbReference>
<dbReference type="InterPro" id="IPR002081">
    <property type="entry name" value="Cryptochrome/DNA_photolyase_1"/>
</dbReference>
<dbReference type="PROSITE" id="PS00394">
    <property type="entry name" value="DNA_PHOTOLYASES_1_1"/>
    <property type="match status" value="1"/>
</dbReference>
<keyword evidence="4 6" id="KW-0274">FAD</keyword>
<dbReference type="Pfam" id="PF00875">
    <property type="entry name" value="DNA_photolyase"/>
    <property type="match status" value="1"/>
</dbReference>
<keyword evidence="3 6" id="KW-0285">Flavoprotein</keyword>
<dbReference type="GO" id="GO:0003677">
    <property type="term" value="F:DNA binding"/>
    <property type="evidence" value="ECO:0007669"/>
    <property type="project" value="TreeGrafter"/>
</dbReference>
<dbReference type="AlphaFoldDB" id="A0A4P9K4Q2"/>
<proteinExistence type="inferred from homology"/>
<feature type="site" description="Electron transfer via tryptophanyl radical" evidence="7">
    <location>
        <position position="361"/>
    </location>
</feature>
<evidence type="ECO:0000313" key="11">
    <source>
        <dbReference type="Proteomes" id="UP000304864"/>
    </source>
</evidence>
<evidence type="ECO:0000313" key="10">
    <source>
        <dbReference type="EMBL" id="QCU89922.1"/>
    </source>
</evidence>
<dbReference type="Gene3D" id="1.25.40.80">
    <property type="match status" value="1"/>
</dbReference>
<dbReference type="SUPFAM" id="SSF48173">
    <property type="entry name" value="Cryptochrome/photolyase FAD-binding domain"/>
    <property type="match status" value="1"/>
</dbReference>
<evidence type="ECO:0000256" key="1">
    <source>
        <dbReference type="ARBA" id="ARBA00001932"/>
    </source>
</evidence>
<feature type="site" description="Electron transfer via tryptophanyl radical" evidence="7">
    <location>
        <position position="308"/>
    </location>
</feature>
<feature type="binding site" evidence="6">
    <location>
        <position position="274"/>
    </location>
    <ligand>
        <name>FAD</name>
        <dbReference type="ChEBI" id="CHEBI:57692"/>
    </ligand>
</feature>